<dbReference type="EMBL" id="WFKJ01000003">
    <property type="protein sequence ID" value="KAB7892646.1"/>
    <property type="molecule type" value="Genomic_DNA"/>
</dbReference>
<feature type="signal peptide" evidence="1">
    <location>
        <begin position="1"/>
        <end position="24"/>
    </location>
</feature>
<protein>
    <recommendedName>
        <fullName evidence="4">Exopolysaccharide biosynthesis protein YbjH</fullName>
    </recommendedName>
</protein>
<keyword evidence="1" id="KW-0732">Signal</keyword>
<evidence type="ECO:0008006" key="4">
    <source>
        <dbReference type="Google" id="ProtNLM"/>
    </source>
</evidence>
<proteinExistence type="predicted"/>
<evidence type="ECO:0000313" key="3">
    <source>
        <dbReference type="Proteomes" id="UP000461010"/>
    </source>
</evidence>
<name>A0ABQ6VPL4_9BACT</name>
<dbReference type="Proteomes" id="UP000461010">
    <property type="component" value="Unassembled WGS sequence"/>
</dbReference>
<accession>A0ABQ6VPL4</accession>
<gene>
    <name evidence="2" type="ORF">GBG18_01960</name>
</gene>
<comment type="caution">
    <text evidence="2">The sequence shown here is derived from an EMBL/GenBank/DDBJ whole genome shotgun (WGS) entry which is preliminary data.</text>
</comment>
<evidence type="ECO:0000256" key="1">
    <source>
        <dbReference type="SAM" id="SignalP"/>
    </source>
</evidence>
<dbReference type="InterPro" id="IPR010344">
    <property type="entry name" value="YbjH"/>
</dbReference>
<feature type="chain" id="PRO_5046142281" description="Exopolysaccharide biosynthesis protein YbjH" evidence="1">
    <location>
        <begin position="25"/>
        <end position="714"/>
    </location>
</feature>
<sequence length="714" mass="81318">MMKKSKPLGTILFPLVLSALTLSAKNDTANYSGNTGIFETPNTRIMPDWSMRLFLNQDKPYTYYGVAITPLPFLEINFHMTEIDGVDGFDENSGYGDYKDKSLSFKLILQEEKKYLPSVVFGGDDIWGTGLYTSKYVALGKEIGYFDFTLGYAKGRLGGGSVEATTSSNSGSSDNTAFNFMKDLSWDGGKPFGSVIFNATPNLKIMSEYSPIDYEKARANPFTNGGSYDLPDSKINFGAKYAFNDNSNLSLSFQRGNQISFGYAYQFGFSRNAMFPRLPDPKWKANEKKLEEYKNLNEEQLSEKLANEVAAEKMSNVRASVNKNKVWLEFDNPRYNSDLKAVGRAISTVDEVAPKNYDIIYATLKEKNTPVKTFKVNRKEYDAFENEKVSNEYMQNALILTKSVDKMYKEFREEKKTVYRSKEYNEKVFSYNISPVIKTYLNNQDKPLATKLSASLKLKYNPSPGVFAVGMIQHPLYNDIDEISTDEALETNDLSIRSNMIDYYKYNGTQLRKLTLGYMTNTPLNSLAKIELGYMDFAFAGLDLEWYKTFYNEKFGVGLQYQYMYKRHVDDMLAVYDDLTYDAKFLNLYALVSPKYDLHMGLKVGEFLAGDKGVKIDISRHSKEFTLGVFATITNSDEVFDSESNKGYIDKGIYLKVPLEVFTYKNIKSILNYGLSPWTRDVGKYASPNYSLFPMNNGENNSSIMKKNIQRFKE</sequence>
<evidence type="ECO:0000313" key="2">
    <source>
        <dbReference type="EMBL" id="KAB7892646.1"/>
    </source>
</evidence>
<keyword evidence="3" id="KW-1185">Reference proteome</keyword>
<reference evidence="2 3" key="1">
    <citation type="submission" date="2019-10" db="EMBL/GenBank/DDBJ databases">
        <title>Poseidonibacter ostreae sp. nov., isolated from the gut of the Ostrea denselamellosa.</title>
        <authorList>
            <person name="Choi A."/>
        </authorList>
    </citation>
    <scope>NUCLEOTIDE SEQUENCE [LARGE SCALE GENOMIC DNA]</scope>
    <source>
        <strain evidence="2 3">SJOD-M-5</strain>
    </source>
</reference>
<dbReference type="Pfam" id="PF06082">
    <property type="entry name" value="YjbH"/>
    <property type="match status" value="1"/>
</dbReference>
<organism evidence="2 3">
    <name type="scientific">Poseidonibacter ostreae</name>
    <dbReference type="NCBI Taxonomy" id="2654171"/>
    <lineage>
        <taxon>Bacteria</taxon>
        <taxon>Pseudomonadati</taxon>
        <taxon>Campylobacterota</taxon>
        <taxon>Epsilonproteobacteria</taxon>
        <taxon>Campylobacterales</taxon>
        <taxon>Arcobacteraceae</taxon>
        <taxon>Poseidonibacter</taxon>
    </lineage>
</organism>
<dbReference type="RefSeq" id="WP_152187894.1">
    <property type="nucleotide sequence ID" value="NZ_WFKJ01000003.1"/>
</dbReference>